<reference evidence="1 2" key="1">
    <citation type="submission" date="2017-10" db="EMBL/GenBank/DDBJ databases">
        <title>Novel microbial diversity and functional potential in the marine mammal oral microbiome.</title>
        <authorList>
            <person name="Dudek N.K."/>
            <person name="Sun C.L."/>
            <person name="Burstein D."/>
            <person name="Kantor R.S."/>
            <person name="Aliaga Goltsman D.S."/>
            <person name="Bik E.M."/>
            <person name="Thomas B.C."/>
            <person name="Banfield J.F."/>
            <person name="Relman D.A."/>
        </authorList>
    </citation>
    <scope>NUCLEOTIDE SEQUENCE [LARGE SCALE GENOMIC DNA]</scope>
    <source>
        <strain evidence="1">DOLJORAL78_47_202</strain>
    </source>
</reference>
<dbReference type="InterPro" id="IPR036412">
    <property type="entry name" value="HAD-like_sf"/>
</dbReference>
<dbReference type="SUPFAM" id="SSF56784">
    <property type="entry name" value="HAD-like"/>
    <property type="match status" value="1"/>
</dbReference>
<evidence type="ECO:0000313" key="1">
    <source>
        <dbReference type="EMBL" id="PIE63172.1"/>
    </source>
</evidence>
<accession>A0A2G6MT83</accession>
<gene>
    <name evidence="1" type="ORF">CSA25_01575</name>
</gene>
<dbReference type="Gene3D" id="3.40.50.1000">
    <property type="entry name" value="HAD superfamily/HAD-like"/>
    <property type="match status" value="1"/>
</dbReference>
<evidence type="ECO:0008006" key="3">
    <source>
        <dbReference type="Google" id="ProtNLM"/>
    </source>
</evidence>
<protein>
    <recommendedName>
        <fullName evidence="3">Polynucleotide kinase</fullName>
    </recommendedName>
</protein>
<evidence type="ECO:0000313" key="2">
    <source>
        <dbReference type="Proteomes" id="UP000231203"/>
    </source>
</evidence>
<dbReference type="InterPro" id="IPR023214">
    <property type="entry name" value="HAD_sf"/>
</dbReference>
<dbReference type="Proteomes" id="UP000231203">
    <property type="component" value="Unassembled WGS sequence"/>
</dbReference>
<organism evidence="1 2">
    <name type="scientific">Desulfobacter postgatei</name>
    <dbReference type="NCBI Taxonomy" id="2293"/>
    <lineage>
        <taxon>Bacteria</taxon>
        <taxon>Pseudomonadati</taxon>
        <taxon>Thermodesulfobacteriota</taxon>
        <taxon>Desulfobacteria</taxon>
        <taxon>Desulfobacterales</taxon>
        <taxon>Desulfobacteraceae</taxon>
        <taxon>Desulfobacter</taxon>
    </lineage>
</organism>
<dbReference type="EMBL" id="PDTI01000014">
    <property type="protein sequence ID" value="PIE63172.1"/>
    <property type="molecule type" value="Genomic_DNA"/>
</dbReference>
<dbReference type="AlphaFoldDB" id="A0A2G6MT83"/>
<comment type="caution">
    <text evidence="1">The sequence shown here is derived from an EMBL/GenBank/DDBJ whole genome shotgun (WGS) entry which is preliminary data.</text>
</comment>
<proteinExistence type="predicted"/>
<name>A0A2G6MT83_9BACT</name>
<sequence>MDLDGTLAVWNKTSTLDRIGAPIPGMVDMVRRMVKNGIRVKIFTARACDPAQIPKIRAWMHKNGLPDLEITNVKDYYMERLYDDRAIRVERNTGRILCPSPLP</sequence>